<reference evidence="4 5" key="1">
    <citation type="submission" date="2024-10" db="EMBL/GenBank/DDBJ databases">
        <title>The Natural Products Discovery Center: Release of the First 8490 Sequenced Strains for Exploring Actinobacteria Biosynthetic Diversity.</title>
        <authorList>
            <person name="Kalkreuter E."/>
            <person name="Kautsar S.A."/>
            <person name="Yang D."/>
            <person name="Bader C.D."/>
            <person name="Teijaro C.N."/>
            <person name="Fluegel L."/>
            <person name="Davis C.M."/>
            <person name="Simpson J.R."/>
            <person name="Lauterbach L."/>
            <person name="Steele A.D."/>
            <person name="Gui C."/>
            <person name="Meng S."/>
            <person name="Li G."/>
            <person name="Viehrig K."/>
            <person name="Ye F."/>
            <person name="Su P."/>
            <person name="Kiefer A.F."/>
            <person name="Nichols A."/>
            <person name="Cepeda A.J."/>
            <person name="Yan W."/>
            <person name="Fan B."/>
            <person name="Jiang Y."/>
            <person name="Adhikari A."/>
            <person name="Zheng C.-J."/>
            <person name="Schuster L."/>
            <person name="Cowan T.M."/>
            <person name="Smanski M.J."/>
            <person name="Chevrette M.G."/>
            <person name="De Carvalho L.P.S."/>
            <person name="Shen B."/>
        </authorList>
    </citation>
    <scope>NUCLEOTIDE SEQUENCE [LARGE SCALE GENOMIC DNA]</scope>
    <source>
        <strain evidence="4 5">NPDC049639</strain>
    </source>
</reference>
<dbReference type="SUPFAM" id="SSF52540">
    <property type="entry name" value="P-loop containing nucleoside triphosphate hydrolases"/>
    <property type="match status" value="1"/>
</dbReference>
<gene>
    <name evidence="4" type="ORF">ACIB24_20610</name>
</gene>
<feature type="domain" description="Bacterial type II secretion system protein E" evidence="3">
    <location>
        <begin position="310"/>
        <end position="324"/>
    </location>
</feature>
<dbReference type="PANTHER" id="PTHR30486:SF15">
    <property type="entry name" value="TYPE II_IV SECRETION SYSTEM ATPASE"/>
    <property type="match status" value="1"/>
</dbReference>
<dbReference type="PROSITE" id="PS00662">
    <property type="entry name" value="T2SP_E"/>
    <property type="match status" value="1"/>
</dbReference>
<evidence type="ECO:0000256" key="2">
    <source>
        <dbReference type="SAM" id="MobiDB-lite"/>
    </source>
</evidence>
<evidence type="ECO:0000313" key="5">
    <source>
        <dbReference type="Proteomes" id="UP001612915"/>
    </source>
</evidence>
<sequence>MSLADRLAQAREDRAEQEQHSRLSSTARAQAPMSHRRRTTPVDPFADLKRTVHQTLLDSLGPKLYDSRLPQSELEQRVRQSLHEVLAGGDMPLTAADRSRIAGEIADDILGYGPIEPYLRDPDITEIMVNGPDQLYVERSGRIHPVDGHFADEAHLRRTIDKIVGRVGRRVDEASPMVDARLPDGSRVNAIIPPLAVDGSTMTIRKFSADPFEVEDLIQFGTLTRGVAEVLDACVRGRLNVLVGGGTGAGKTTTLNVLSSFIPGDERVVTIEDAAELQLHQEHVIRLESRPPNIEGRGEVTIRDLVRNSLRMRPDRIVVGEIRDAAALDMLQAMNTGHDGSICTVHANSPRDVLSRVETMVLMAGVDLPISAIRQQVASALDLIVQQSRFKDGTRRITAITEVVGIESDIITTQDIFVFDHKAGMDEHGHPVGGLRPTGLRPRFMDKLANNGIRVDPRLFAPDRFGPDSLTGGPTSGRYAR</sequence>
<dbReference type="Gene3D" id="3.40.50.300">
    <property type="entry name" value="P-loop containing nucleotide triphosphate hydrolases"/>
    <property type="match status" value="1"/>
</dbReference>
<dbReference type="Proteomes" id="UP001612915">
    <property type="component" value="Unassembled WGS sequence"/>
</dbReference>
<dbReference type="InterPro" id="IPR050921">
    <property type="entry name" value="T4SS_GSP_E_ATPase"/>
</dbReference>
<feature type="compositionally biased region" description="Basic and acidic residues" evidence="2">
    <location>
        <begin position="8"/>
        <end position="21"/>
    </location>
</feature>
<dbReference type="EMBL" id="JBITLV010000007">
    <property type="protein sequence ID" value="MFI7589474.1"/>
    <property type="molecule type" value="Genomic_DNA"/>
</dbReference>
<dbReference type="RefSeq" id="WP_398284062.1">
    <property type="nucleotide sequence ID" value="NZ_JBITLV010000007.1"/>
</dbReference>
<organism evidence="4 5">
    <name type="scientific">Spongisporangium articulatum</name>
    <dbReference type="NCBI Taxonomy" id="3362603"/>
    <lineage>
        <taxon>Bacteria</taxon>
        <taxon>Bacillati</taxon>
        <taxon>Actinomycetota</taxon>
        <taxon>Actinomycetes</taxon>
        <taxon>Kineosporiales</taxon>
        <taxon>Kineosporiaceae</taxon>
        <taxon>Spongisporangium</taxon>
    </lineage>
</organism>
<dbReference type="InterPro" id="IPR001482">
    <property type="entry name" value="T2SS/T4SS_dom"/>
</dbReference>
<keyword evidence="5" id="KW-1185">Reference proteome</keyword>
<comment type="caution">
    <text evidence="4">The sequence shown here is derived from an EMBL/GenBank/DDBJ whole genome shotgun (WGS) entry which is preliminary data.</text>
</comment>
<evidence type="ECO:0000259" key="3">
    <source>
        <dbReference type="PROSITE" id="PS00662"/>
    </source>
</evidence>
<feature type="region of interest" description="Disordered" evidence="2">
    <location>
        <begin position="1"/>
        <end position="46"/>
    </location>
</feature>
<accession>A0ABW8ASW7</accession>
<protein>
    <submittedName>
        <fullName evidence="4">CpaF family protein</fullName>
    </submittedName>
</protein>
<dbReference type="PANTHER" id="PTHR30486">
    <property type="entry name" value="TWITCHING MOTILITY PROTEIN PILT"/>
    <property type="match status" value="1"/>
</dbReference>
<evidence type="ECO:0000256" key="1">
    <source>
        <dbReference type="ARBA" id="ARBA00006611"/>
    </source>
</evidence>
<evidence type="ECO:0000313" key="4">
    <source>
        <dbReference type="EMBL" id="MFI7589474.1"/>
    </source>
</evidence>
<dbReference type="InterPro" id="IPR027417">
    <property type="entry name" value="P-loop_NTPase"/>
</dbReference>
<comment type="similarity">
    <text evidence="1">Belongs to the GSP E family.</text>
</comment>
<dbReference type="CDD" id="cd01130">
    <property type="entry name" value="VirB11-like_ATPase"/>
    <property type="match status" value="1"/>
</dbReference>
<dbReference type="Pfam" id="PF00437">
    <property type="entry name" value="T2SSE"/>
    <property type="match status" value="1"/>
</dbReference>
<proteinExistence type="inferred from homology"/>
<name>A0ABW8ASW7_9ACTN</name>
<dbReference type="Gene3D" id="3.30.450.380">
    <property type="match status" value="1"/>
</dbReference>